<dbReference type="GO" id="GO:0019430">
    <property type="term" value="P:removal of superoxide radicals"/>
    <property type="evidence" value="ECO:0007669"/>
    <property type="project" value="UniProtKB-UniRule"/>
</dbReference>
<keyword evidence="9" id="KW-0812">Transmembrane</keyword>
<keyword evidence="9" id="KW-0472">Membrane</keyword>
<evidence type="ECO:0000256" key="9">
    <source>
        <dbReference type="SAM" id="Phobius"/>
    </source>
</evidence>
<dbReference type="EC" id="1.8.1.9" evidence="7"/>
<evidence type="ECO:0000256" key="1">
    <source>
        <dbReference type="ARBA" id="ARBA00009333"/>
    </source>
</evidence>
<comment type="cofactor">
    <cofactor evidence="8">
        <name>FAD</name>
        <dbReference type="ChEBI" id="CHEBI:57692"/>
    </cofactor>
    <text evidence="8">Binds 1 FAD per subunit.</text>
</comment>
<feature type="transmembrane region" description="Helical" evidence="9">
    <location>
        <begin position="6"/>
        <end position="26"/>
    </location>
</feature>
<dbReference type="RefSeq" id="WP_073373455.1">
    <property type="nucleotide sequence ID" value="NZ_FQXS01000003.1"/>
</dbReference>
<dbReference type="GO" id="GO:0004791">
    <property type="term" value="F:thioredoxin-disulfide reductase (NADPH) activity"/>
    <property type="evidence" value="ECO:0007669"/>
    <property type="project" value="UniProtKB-UniRule"/>
</dbReference>
<dbReference type="Proteomes" id="UP000184139">
    <property type="component" value="Unassembled WGS sequence"/>
</dbReference>
<dbReference type="InterPro" id="IPR050097">
    <property type="entry name" value="Ferredoxin-NADP_redctase_2"/>
</dbReference>
<keyword evidence="3 7" id="KW-0274">FAD</keyword>
<dbReference type="InterPro" id="IPR008255">
    <property type="entry name" value="Pyr_nucl-diS_OxRdtase_2_AS"/>
</dbReference>
<dbReference type="EMBL" id="FQXS01000003">
    <property type="protein sequence ID" value="SHH49980.1"/>
    <property type="molecule type" value="Genomic_DNA"/>
</dbReference>
<organism evidence="11 12">
    <name type="scientific">Desulfofustis glycolicus DSM 9705</name>
    <dbReference type="NCBI Taxonomy" id="1121409"/>
    <lineage>
        <taxon>Bacteria</taxon>
        <taxon>Pseudomonadati</taxon>
        <taxon>Thermodesulfobacteriota</taxon>
        <taxon>Desulfobulbia</taxon>
        <taxon>Desulfobulbales</taxon>
        <taxon>Desulfocapsaceae</taxon>
        <taxon>Desulfofustis</taxon>
    </lineage>
</organism>
<dbReference type="PRINTS" id="PR00368">
    <property type="entry name" value="FADPNR"/>
</dbReference>
<evidence type="ECO:0000256" key="6">
    <source>
        <dbReference type="ARBA" id="ARBA00023284"/>
    </source>
</evidence>
<evidence type="ECO:0000259" key="10">
    <source>
        <dbReference type="Pfam" id="PF07992"/>
    </source>
</evidence>
<dbReference type="InterPro" id="IPR023753">
    <property type="entry name" value="FAD/NAD-binding_dom"/>
</dbReference>
<proteinExistence type="inferred from homology"/>
<dbReference type="InterPro" id="IPR036188">
    <property type="entry name" value="FAD/NAD-bd_sf"/>
</dbReference>
<reference evidence="11 12" key="1">
    <citation type="submission" date="2016-11" db="EMBL/GenBank/DDBJ databases">
        <authorList>
            <person name="Jaros S."/>
            <person name="Januszkiewicz K."/>
            <person name="Wedrychowicz H."/>
        </authorList>
    </citation>
    <scope>NUCLEOTIDE SEQUENCE [LARGE SCALE GENOMIC DNA]</scope>
    <source>
        <strain evidence="11 12">DSM 9705</strain>
    </source>
</reference>
<evidence type="ECO:0000313" key="11">
    <source>
        <dbReference type="EMBL" id="SHH49980.1"/>
    </source>
</evidence>
<name>A0A1M5TH50_9BACT</name>
<gene>
    <name evidence="11" type="ORF">SAMN02745124_00714</name>
</gene>
<evidence type="ECO:0000256" key="3">
    <source>
        <dbReference type="ARBA" id="ARBA00022827"/>
    </source>
</evidence>
<keyword evidence="8" id="KW-0521">NADP</keyword>
<sequence length="319" mass="34260">MSKNEFYDVIIIGGGPAGLTAGIYAMRAAMKTVLIERGMFGGQVAITKEVENYPGFQHIGGIELGEKFLEHAKAYDLEIREKEVAATEPGVDYHEVRLADGTVLRGHAVIMAAGGTARKLKVPGEHENFGKGVSYCATCDGFFFRNKVVAVVGGGDTALEDALYLAKITSKVYLIHRRDEFRGSRILQQRVFAEPRIEIVFNAVVSEIDSDAGGVTGVSLKDTKTGEERQLATEGVFIFVGFSPNNQLVPAGIKKNTTGYVITDEKCETSIPGIFAVGDLRQKYANQIVLAAADGCTAALAAAHYVESCKASGKCQQPD</sequence>
<evidence type="ECO:0000313" key="12">
    <source>
        <dbReference type="Proteomes" id="UP000184139"/>
    </source>
</evidence>
<dbReference type="Pfam" id="PF07992">
    <property type="entry name" value="Pyr_redox_2"/>
    <property type="match status" value="1"/>
</dbReference>
<keyword evidence="12" id="KW-1185">Reference proteome</keyword>
<keyword evidence="5" id="KW-1015">Disulfide bond</keyword>
<accession>A0A1M5TH50</accession>
<dbReference type="GO" id="GO:0005737">
    <property type="term" value="C:cytoplasm"/>
    <property type="evidence" value="ECO:0007669"/>
    <property type="project" value="InterPro"/>
</dbReference>
<protein>
    <recommendedName>
        <fullName evidence="7">Thioredoxin reductase</fullName>
        <ecNumber evidence="7">1.8.1.9</ecNumber>
    </recommendedName>
</protein>
<evidence type="ECO:0000256" key="5">
    <source>
        <dbReference type="ARBA" id="ARBA00023157"/>
    </source>
</evidence>
<comment type="subunit">
    <text evidence="7">Homodimer.</text>
</comment>
<keyword evidence="4 7" id="KW-0560">Oxidoreductase</keyword>
<keyword evidence="9" id="KW-1133">Transmembrane helix</keyword>
<dbReference type="Gene3D" id="3.50.50.60">
    <property type="entry name" value="FAD/NAD(P)-binding domain"/>
    <property type="match status" value="2"/>
</dbReference>
<evidence type="ECO:0000256" key="8">
    <source>
        <dbReference type="RuleBase" id="RU003881"/>
    </source>
</evidence>
<dbReference type="PROSITE" id="PS00573">
    <property type="entry name" value="PYRIDINE_REDOX_2"/>
    <property type="match status" value="1"/>
</dbReference>
<keyword evidence="2 7" id="KW-0285">Flavoprotein</keyword>
<comment type="catalytic activity">
    <reaction evidence="7">
        <text>[thioredoxin]-dithiol + NADP(+) = [thioredoxin]-disulfide + NADPH + H(+)</text>
        <dbReference type="Rhea" id="RHEA:20345"/>
        <dbReference type="Rhea" id="RHEA-COMP:10698"/>
        <dbReference type="Rhea" id="RHEA-COMP:10700"/>
        <dbReference type="ChEBI" id="CHEBI:15378"/>
        <dbReference type="ChEBI" id="CHEBI:29950"/>
        <dbReference type="ChEBI" id="CHEBI:50058"/>
        <dbReference type="ChEBI" id="CHEBI:57783"/>
        <dbReference type="ChEBI" id="CHEBI:58349"/>
        <dbReference type="EC" id="1.8.1.9"/>
    </reaction>
</comment>
<dbReference type="AlphaFoldDB" id="A0A1M5TH50"/>
<evidence type="ECO:0000256" key="7">
    <source>
        <dbReference type="RuleBase" id="RU003880"/>
    </source>
</evidence>
<evidence type="ECO:0000256" key="4">
    <source>
        <dbReference type="ARBA" id="ARBA00023002"/>
    </source>
</evidence>
<feature type="domain" description="FAD/NAD(P)-binding" evidence="10">
    <location>
        <begin position="7"/>
        <end position="295"/>
    </location>
</feature>
<dbReference type="PANTHER" id="PTHR48105">
    <property type="entry name" value="THIOREDOXIN REDUCTASE 1-RELATED-RELATED"/>
    <property type="match status" value="1"/>
</dbReference>
<keyword evidence="6 7" id="KW-0676">Redox-active center</keyword>
<dbReference type="NCBIfam" id="TIGR01292">
    <property type="entry name" value="TRX_reduct"/>
    <property type="match status" value="1"/>
</dbReference>
<comment type="similarity">
    <text evidence="1 7">Belongs to the class-II pyridine nucleotide-disulfide oxidoreductase family.</text>
</comment>
<evidence type="ECO:0000256" key="2">
    <source>
        <dbReference type="ARBA" id="ARBA00022630"/>
    </source>
</evidence>
<dbReference type="STRING" id="1121409.SAMN02745124_00714"/>
<dbReference type="SUPFAM" id="SSF51905">
    <property type="entry name" value="FAD/NAD(P)-binding domain"/>
    <property type="match status" value="1"/>
</dbReference>
<dbReference type="InterPro" id="IPR005982">
    <property type="entry name" value="Thioredox_Rdtase"/>
</dbReference>
<dbReference type="PRINTS" id="PR00469">
    <property type="entry name" value="PNDRDTASEII"/>
</dbReference>